<evidence type="ECO:0000256" key="15">
    <source>
        <dbReference type="SAM" id="MobiDB-lite"/>
    </source>
</evidence>
<feature type="compositionally biased region" description="Low complexity" evidence="15">
    <location>
        <begin position="125"/>
        <end position="142"/>
    </location>
</feature>
<keyword evidence="9" id="KW-1133">Transmembrane helix</keyword>
<evidence type="ECO:0000256" key="9">
    <source>
        <dbReference type="ARBA" id="ARBA00022989"/>
    </source>
</evidence>
<keyword evidence="10" id="KW-0443">Lipid metabolism</keyword>
<accession>A0A4U1ER63</accession>
<dbReference type="EMBL" id="RWIC01000987">
    <property type="protein sequence ID" value="TKC38476.1"/>
    <property type="molecule type" value="Genomic_DNA"/>
</dbReference>
<dbReference type="AlphaFoldDB" id="A0A4U1ER63"/>
<evidence type="ECO:0000313" key="16">
    <source>
        <dbReference type="EMBL" id="TKC38476.1"/>
    </source>
</evidence>
<feature type="region of interest" description="Disordered" evidence="15">
    <location>
        <begin position="162"/>
        <end position="195"/>
    </location>
</feature>
<name>A0A4U1ER63_MONMO</name>
<feature type="compositionally biased region" description="Basic residues" evidence="15">
    <location>
        <begin position="459"/>
        <end position="468"/>
    </location>
</feature>
<organism evidence="16 17">
    <name type="scientific">Monodon monoceros</name>
    <name type="common">Narwhal</name>
    <name type="synonym">Ceratodon monodon</name>
    <dbReference type="NCBI Taxonomy" id="40151"/>
    <lineage>
        <taxon>Eukaryota</taxon>
        <taxon>Metazoa</taxon>
        <taxon>Chordata</taxon>
        <taxon>Craniata</taxon>
        <taxon>Vertebrata</taxon>
        <taxon>Euteleostomi</taxon>
        <taxon>Mammalia</taxon>
        <taxon>Eutheria</taxon>
        <taxon>Laurasiatheria</taxon>
        <taxon>Artiodactyla</taxon>
        <taxon>Whippomorpha</taxon>
        <taxon>Cetacea</taxon>
        <taxon>Odontoceti</taxon>
        <taxon>Monodontidae</taxon>
        <taxon>Monodon</taxon>
    </lineage>
</organism>
<evidence type="ECO:0000256" key="2">
    <source>
        <dbReference type="ARBA" id="ARBA00004107"/>
    </source>
</evidence>
<evidence type="ECO:0000256" key="1">
    <source>
        <dbReference type="ARBA" id="ARBA00001261"/>
    </source>
</evidence>
<evidence type="ECO:0000256" key="11">
    <source>
        <dbReference type="ARBA" id="ARBA00023136"/>
    </source>
</evidence>
<evidence type="ECO:0000313" key="17">
    <source>
        <dbReference type="Proteomes" id="UP000308365"/>
    </source>
</evidence>
<dbReference type="PANTHER" id="PTHR21014">
    <property type="entry name" value="PHOSPHATIDYLINOSITOL-4,5-BISPHOSPHATE 4-PHOSPHATASE"/>
    <property type="match status" value="1"/>
</dbReference>
<dbReference type="GO" id="GO:0005886">
    <property type="term" value="C:plasma membrane"/>
    <property type="evidence" value="ECO:0007669"/>
    <property type="project" value="TreeGrafter"/>
</dbReference>
<evidence type="ECO:0000256" key="4">
    <source>
        <dbReference type="ARBA" id="ARBA00004265"/>
    </source>
</evidence>
<keyword evidence="12" id="KW-0458">Lysosome</keyword>
<keyword evidence="11" id="KW-0472">Membrane</keyword>
<comment type="catalytic activity">
    <reaction evidence="1">
        <text>a 1,2-diacyl-sn-glycero-3-phospho-(1D-myo-inositol-4,5-bisphosphate) + H2O = a 1,2-diacyl-sn-glycero-3-phospho-(1D-myo-inositol-5-phosphate) + phosphate</text>
        <dbReference type="Rhea" id="RHEA:25674"/>
        <dbReference type="ChEBI" id="CHEBI:15377"/>
        <dbReference type="ChEBI" id="CHEBI:43474"/>
        <dbReference type="ChEBI" id="CHEBI:57795"/>
        <dbReference type="ChEBI" id="CHEBI:58456"/>
        <dbReference type="EC" id="3.1.3.78"/>
    </reaction>
</comment>
<evidence type="ECO:0000256" key="7">
    <source>
        <dbReference type="ARBA" id="ARBA00022753"/>
    </source>
</evidence>
<dbReference type="EC" id="3.1.3.78" evidence="5"/>
<evidence type="ECO:0000256" key="3">
    <source>
        <dbReference type="ARBA" id="ARBA00004155"/>
    </source>
</evidence>
<dbReference type="GO" id="GO:0031902">
    <property type="term" value="C:late endosome membrane"/>
    <property type="evidence" value="ECO:0007669"/>
    <property type="project" value="UniProtKB-SubCell"/>
</dbReference>
<sequence>PQCKAFAGVNPVKLQFQYTYLNHTSQEGNSCSNTNPLHLKTYIENVLKTGIKIMRAPLVPATVVCPVSSPLGGFETSPLDETESSTGRAPALTVRAPDWRLVERLCEPEGKTMGGRRRALGGCSGSSANSASNRSRNPRLSLHPGPGATAAVMAADGVDERSPLLSASHSGNVTPTAPPYLQESSPRAELPPPYTAIASPDASGIPVINCRVCQSLINLDGKLHQHVVKCTVCNEATLANEAMKPSKLLHHRETKHPALKDKSLESFKRKKCEHEEQKQLLKATTSSNVSALRASFLVANRIAKAKKPFTIGEELILPTDKDVCRELLGEAAIQKAQKLLKNYEQSEANPLAWSLPIQRRHSSQTLPGVRRPAPRRRLVSRLPVSGKQDRRLGSQRHLGEASAPRAAPETLRPPLAPCTSRETHATGLTVLLPPGCAALWAPGARGPAPRPPNAPGSRRLPRPRRRHPGPGADSRLQLFTAERRDAAACPEILPDLKAVVWNLKVFETMETKKLIGKPLQPARPVRHLTSPPGTVFPFNFQNEYPCNTQYLQSGVSRCKTNGMQAFSQGLNEQHQSPVKKDI</sequence>
<evidence type="ECO:0000256" key="5">
    <source>
        <dbReference type="ARBA" id="ARBA00012936"/>
    </source>
</evidence>
<evidence type="ECO:0000256" key="8">
    <source>
        <dbReference type="ARBA" id="ARBA00022801"/>
    </source>
</evidence>
<keyword evidence="6" id="KW-0812">Transmembrane</keyword>
<evidence type="ECO:0000256" key="13">
    <source>
        <dbReference type="ARBA" id="ARBA00041644"/>
    </source>
</evidence>
<proteinExistence type="predicted"/>
<feature type="region of interest" description="Disordered" evidence="15">
    <location>
        <begin position="363"/>
        <end position="420"/>
    </location>
</feature>
<feature type="non-terminal residue" evidence="16">
    <location>
        <position position="1"/>
    </location>
</feature>
<feature type="region of interest" description="Disordered" evidence="15">
    <location>
        <begin position="110"/>
        <end position="149"/>
    </location>
</feature>
<dbReference type="InterPro" id="IPR019178">
    <property type="entry name" value="PtdIns-P2-Ptase"/>
</dbReference>
<evidence type="ECO:0000256" key="6">
    <source>
        <dbReference type="ARBA" id="ARBA00022692"/>
    </source>
</evidence>
<evidence type="ECO:0000256" key="14">
    <source>
        <dbReference type="ARBA" id="ARBA00042955"/>
    </source>
</evidence>
<keyword evidence="7" id="KW-0967">Endosome</keyword>
<gene>
    <name evidence="16" type="ORF">EI555_016730</name>
</gene>
<dbReference type="GO" id="GO:0030670">
    <property type="term" value="C:phagocytic vesicle membrane"/>
    <property type="evidence" value="ECO:0007669"/>
    <property type="project" value="UniProtKB-SubCell"/>
</dbReference>
<evidence type="ECO:0000256" key="12">
    <source>
        <dbReference type="ARBA" id="ARBA00023228"/>
    </source>
</evidence>
<dbReference type="Pfam" id="PF09788">
    <property type="entry name" value="Tmemb_55A"/>
    <property type="match status" value="1"/>
</dbReference>
<dbReference type="PANTHER" id="PTHR21014:SF5">
    <property type="entry name" value="TYPE 2 PHOSPHATIDYLINOSITOL 4,5-BISPHOSPHATE 4-PHOSPHATASE"/>
    <property type="match status" value="1"/>
</dbReference>
<evidence type="ECO:0000256" key="10">
    <source>
        <dbReference type="ARBA" id="ARBA00023098"/>
    </source>
</evidence>
<protein>
    <recommendedName>
        <fullName evidence="5">phosphatidylinositol-4,5-bisphosphate 4-phosphatase</fullName>
        <ecNumber evidence="5">3.1.3.78</ecNumber>
    </recommendedName>
    <alternativeName>
        <fullName evidence="13">PtdIns-4,5-P2 4-Ptase II</fullName>
    </alternativeName>
    <alternativeName>
        <fullName evidence="14">Transmembrane protein 55A</fullName>
    </alternativeName>
</protein>
<keyword evidence="8" id="KW-0378">Hydrolase</keyword>
<feature type="region of interest" description="Disordered" evidence="15">
    <location>
        <begin position="442"/>
        <end position="473"/>
    </location>
</feature>
<dbReference type="GO" id="GO:0034597">
    <property type="term" value="F:phosphatidylinositol-4,5-bisphosphate 4-phosphatase activity"/>
    <property type="evidence" value="ECO:0007669"/>
    <property type="project" value="UniProtKB-EC"/>
</dbReference>
<feature type="compositionally biased region" description="Polar residues" evidence="15">
    <location>
        <begin position="165"/>
        <end position="175"/>
    </location>
</feature>
<dbReference type="Proteomes" id="UP000308365">
    <property type="component" value="Unassembled WGS sequence"/>
</dbReference>
<reference evidence="17" key="1">
    <citation type="journal article" date="2019" name="IScience">
        <title>Narwhal Genome Reveals Long-Term Low Genetic Diversity despite Current Large Abundance Size.</title>
        <authorList>
            <person name="Westbury M.V."/>
            <person name="Petersen B."/>
            <person name="Garde E."/>
            <person name="Heide-Jorgensen M.P."/>
            <person name="Lorenzen E.D."/>
        </authorList>
    </citation>
    <scope>NUCLEOTIDE SEQUENCE [LARGE SCALE GENOMIC DNA]</scope>
</reference>
<comment type="caution">
    <text evidence="16">The sequence shown here is derived from an EMBL/GenBank/DDBJ whole genome shotgun (WGS) entry which is preliminary data.</text>
</comment>
<dbReference type="GO" id="GO:0005765">
    <property type="term" value="C:lysosomal membrane"/>
    <property type="evidence" value="ECO:0007669"/>
    <property type="project" value="UniProtKB-SubCell"/>
</dbReference>
<dbReference type="GO" id="GO:0046856">
    <property type="term" value="P:phosphatidylinositol dephosphorylation"/>
    <property type="evidence" value="ECO:0007669"/>
    <property type="project" value="InterPro"/>
</dbReference>
<comment type="subcellular location">
    <subcellularLocation>
        <location evidence="4">Cytoplasmic vesicle</location>
        <location evidence="4">Phagosome membrane</location>
        <topology evidence="4">Multi-pass membrane protein</topology>
    </subcellularLocation>
    <subcellularLocation>
        <location evidence="2">Late endosome membrane</location>
        <topology evidence="2">Multi-pass membrane protein</topology>
    </subcellularLocation>
    <subcellularLocation>
        <location evidence="3">Lysosome membrane</location>
        <topology evidence="3">Multi-pass membrane protein</topology>
    </subcellularLocation>
</comment>